<feature type="compositionally biased region" description="Low complexity" evidence="1">
    <location>
        <begin position="1"/>
        <end position="19"/>
    </location>
</feature>
<feature type="region of interest" description="Disordered" evidence="1">
    <location>
        <begin position="1"/>
        <end position="32"/>
    </location>
</feature>
<accession>A0A4U7AUA1</accession>
<name>A0A4U7AUA1_9PEZI</name>
<protein>
    <submittedName>
        <fullName evidence="2">Uncharacterized protein</fullName>
    </submittedName>
</protein>
<evidence type="ECO:0000313" key="2">
    <source>
        <dbReference type="EMBL" id="TKX21963.1"/>
    </source>
</evidence>
<feature type="region of interest" description="Disordered" evidence="1">
    <location>
        <begin position="49"/>
        <end position="152"/>
    </location>
</feature>
<reference evidence="2 3" key="1">
    <citation type="submission" date="2018-02" db="EMBL/GenBank/DDBJ databases">
        <title>Draft genome sequences of Elsinoe sp., causing black scab on jojoba.</title>
        <authorList>
            <person name="Stodart B."/>
            <person name="Jeffress S."/>
            <person name="Ash G."/>
            <person name="Arun Chinnappa K."/>
        </authorList>
    </citation>
    <scope>NUCLEOTIDE SEQUENCE [LARGE SCALE GENOMIC DNA]</scope>
    <source>
        <strain evidence="2 3">Hillstone_2</strain>
    </source>
</reference>
<gene>
    <name evidence="2" type="ORF">C1H76_5856</name>
</gene>
<organism evidence="2 3">
    <name type="scientific">Elsinoe australis</name>
    <dbReference type="NCBI Taxonomy" id="40998"/>
    <lineage>
        <taxon>Eukaryota</taxon>
        <taxon>Fungi</taxon>
        <taxon>Dikarya</taxon>
        <taxon>Ascomycota</taxon>
        <taxon>Pezizomycotina</taxon>
        <taxon>Dothideomycetes</taxon>
        <taxon>Dothideomycetidae</taxon>
        <taxon>Myriangiales</taxon>
        <taxon>Elsinoaceae</taxon>
        <taxon>Elsinoe</taxon>
    </lineage>
</organism>
<proteinExistence type="predicted"/>
<feature type="compositionally biased region" description="Low complexity" evidence="1">
    <location>
        <begin position="49"/>
        <end position="58"/>
    </location>
</feature>
<comment type="caution">
    <text evidence="2">The sequence shown here is derived from an EMBL/GenBank/DDBJ whole genome shotgun (WGS) entry which is preliminary data.</text>
</comment>
<sequence length="152" mass="16356">MSSYSSSSSSSSSTSSSSKPSPPSHISIGFTPGGSDALLDIFPQTSSTFKSSATAFPSWPKSDMLYSPPERSSASSYISDEDLFGLDDNSSDLPYLSEAPAPPREAHQWAMQPQPLPQIALPKPKVQFRKSPKKTTPRRTSKALPAIRETSM</sequence>
<dbReference type="Proteomes" id="UP000308133">
    <property type="component" value="Unassembled WGS sequence"/>
</dbReference>
<dbReference type="AlphaFoldDB" id="A0A4U7AUA1"/>
<evidence type="ECO:0000313" key="3">
    <source>
        <dbReference type="Proteomes" id="UP000308133"/>
    </source>
</evidence>
<dbReference type="EMBL" id="PTQR01000075">
    <property type="protein sequence ID" value="TKX21963.1"/>
    <property type="molecule type" value="Genomic_DNA"/>
</dbReference>
<evidence type="ECO:0000256" key="1">
    <source>
        <dbReference type="SAM" id="MobiDB-lite"/>
    </source>
</evidence>
<feature type="compositionally biased region" description="Basic residues" evidence="1">
    <location>
        <begin position="126"/>
        <end position="141"/>
    </location>
</feature>